<evidence type="ECO:0000313" key="2">
    <source>
        <dbReference type="EMBL" id="GAD88764.1"/>
    </source>
</evidence>
<evidence type="ECO:0008006" key="4">
    <source>
        <dbReference type="Google" id="ProtNLM"/>
    </source>
</evidence>
<proteinExistence type="predicted"/>
<feature type="transmembrane region" description="Helical" evidence="1">
    <location>
        <begin position="43"/>
        <end position="61"/>
    </location>
</feature>
<dbReference type="InterPro" id="IPR021367">
    <property type="entry name" value="DUF2982"/>
</dbReference>
<dbReference type="eggNOG" id="ENOG5032S0P">
    <property type="taxonomic scope" value="Bacteria"/>
</dbReference>
<sequence length="223" mass="25469">MSSLQLTNQKIILGKSGQRLLTVCAIGLTLGVTYYAHTLQGKLGIIFIGVVLYVTIQQIYLRGIIRYTLTDSHFQQHTYKGGWVVQWPNVAAVGLCQSHNPSTAANLPWIGIRLNDPVPFIQSTCPRLISHLLLEQRSLLYLGAMETQQETLFQEQVLDSRSITINNKQVFTGLQASMLRRMQYQREYWGYDIFIATADLERDAEEFVGLLRRYWASSSRHMD</sequence>
<evidence type="ECO:0000256" key="1">
    <source>
        <dbReference type="SAM" id="Phobius"/>
    </source>
</evidence>
<comment type="caution">
    <text evidence="2">The sequence shown here is derived from an EMBL/GenBank/DDBJ whole genome shotgun (WGS) entry which is preliminary data.</text>
</comment>
<keyword evidence="1" id="KW-0472">Membrane</keyword>
<dbReference type="RefSeq" id="WP_023403146.1">
    <property type="nucleotide sequence ID" value="NZ_BAUJ01000009.1"/>
</dbReference>
<name>V5F0W6_9VIBR</name>
<gene>
    <name evidence="2" type="ORF">VHA01S_009_00510</name>
</gene>
<dbReference type="Pfam" id="PF11201">
    <property type="entry name" value="DUF2982"/>
    <property type="match status" value="1"/>
</dbReference>
<dbReference type="AlphaFoldDB" id="V5F0W6"/>
<dbReference type="Proteomes" id="UP000017800">
    <property type="component" value="Unassembled WGS sequence"/>
</dbReference>
<keyword evidence="3" id="KW-1185">Reference proteome</keyword>
<reference evidence="2 3" key="1">
    <citation type="submission" date="2013-11" db="EMBL/GenBank/DDBJ databases">
        <title>Whole genome shotgun sequence of Vibrio halioticoli NBRC 102217.</title>
        <authorList>
            <person name="Isaki S."/>
            <person name="Kimura A."/>
            <person name="Ohji S."/>
            <person name="Hosoyama A."/>
            <person name="Fujita N."/>
            <person name="Hashimoto M."/>
            <person name="Hosoyama Y."/>
            <person name="Yamazoe A."/>
        </authorList>
    </citation>
    <scope>NUCLEOTIDE SEQUENCE [LARGE SCALE GENOMIC DNA]</scope>
    <source>
        <strain evidence="2 3">NBRC 102217</strain>
    </source>
</reference>
<dbReference type="EMBL" id="BAUJ01000009">
    <property type="protein sequence ID" value="GAD88764.1"/>
    <property type="molecule type" value="Genomic_DNA"/>
</dbReference>
<feature type="transmembrane region" description="Helical" evidence="1">
    <location>
        <begin position="20"/>
        <end position="37"/>
    </location>
</feature>
<keyword evidence="1" id="KW-1133">Transmembrane helix</keyword>
<organism evidence="2 3">
    <name type="scientific">Vibrio halioticoli NBRC 102217</name>
    <dbReference type="NCBI Taxonomy" id="1219072"/>
    <lineage>
        <taxon>Bacteria</taxon>
        <taxon>Pseudomonadati</taxon>
        <taxon>Pseudomonadota</taxon>
        <taxon>Gammaproteobacteria</taxon>
        <taxon>Vibrionales</taxon>
        <taxon>Vibrionaceae</taxon>
        <taxon>Vibrio</taxon>
    </lineage>
</organism>
<accession>V5F0W6</accession>
<keyword evidence="1" id="KW-0812">Transmembrane</keyword>
<evidence type="ECO:0000313" key="3">
    <source>
        <dbReference type="Proteomes" id="UP000017800"/>
    </source>
</evidence>
<protein>
    <recommendedName>
        <fullName evidence="4">DUF2982 domain-containing protein</fullName>
    </recommendedName>
</protein>
<dbReference type="OrthoDB" id="7061905at2"/>